<dbReference type="InterPro" id="IPR023631">
    <property type="entry name" value="Amidase_dom"/>
</dbReference>
<dbReference type="Proteomes" id="UP000559404">
    <property type="component" value="Unassembled WGS sequence"/>
</dbReference>
<reference evidence="2 3" key="2">
    <citation type="submission" date="2020-08" db="EMBL/GenBank/DDBJ databases">
        <title>Stappia taiwanensis sp. nov., isolated from a coastal thermal spring.</title>
        <authorList>
            <person name="Kampfer P."/>
        </authorList>
    </citation>
    <scope>NUCLEOTIDE SEQUENCE [LARGE SCALE GENOMIC DNA]</scope>
    <source>
        <strain evidence="2 3">DSM 23284</strain>
    </source>
</reference>
<accession>A0A838Y086</accession>
<comment type="caution">
    <text evidence="2">The sequence shown here is derived from an EMBL/GenBank/DDBJ whole genome shotgun (WGS) entry which is preliminary data.</text>
</comment>
<sequence>MSACVEKARAAIARVEALGEAAGRLFTEFDPQRILADAAEADARIAASATALPLAGLLVSVKDLYDEKGARTTAASKLLRERSPAAADCPVVARIKAAGAVPFGRTTMSEFAYSGVGLNPHYGTPGNVFDADRIPGGSTSGGGVSVALGLCDLALGTDTGGSVRIPSAINGLYGFKPSQGKVPLEGVHSLAASFDTAGPLARDFATMLAAYKVMSEDGDASAAPATGRLRLAVPENAFTTDLDDWARAHFDAVTHRLAAAGHELVPVDLGFLQAAIGLNRILVSVEAHRIYGAHLQELETVGDPRVLARIRFSETVGEDEVQAAYQARREVVARFAEALAGFDAMIAPTLQRRAPTIAETEANFDQLNAAMLRNTSLLNLADACALSMPTRDGAAPATGENVGALMVGAVNGRDAALLAVAARLDADLAR</sequence>
<evidence type="ECO:0000313" key="2">
    <source>
        <dbReference type="EMBL" id="MBA4612473.1"/>
    </source>
</evidence>
<dbReference type="GO" id="GO:0016740">
    <property type="term" value="F:transferase activity"/>
    <property type="evidence" value="ECO:0007669"/>
    <property type="project" value="UniProtKB-KW"/>
</dbReference>
<protein>
    <submittedName>
        <fullName evidence="2">Glutamyl-tRNA amidotransferase</fullName>
    </submittedName>
</protein>
<dbReference type="InterPro" id="IPR036928">
    <property type="entry name" value="AS_sf"/>
</dbReference>
<organism evidence="2 3">
    <name type="scientific">Stappia taiwanensis</name>
    <dbReference type="NCBI Taxonomy" id="992267"/>
    <lineage>
        <taxon>Bacteria</taxon>
        <taxon>Pseudomonadati</taxon>
        <taxon>Pseudomonadota</taxon>
        <taxon>Alphaproteobacteria</taxon>
        <taxon>Hyphomicrobiales</taxon>
        <taxon>Stappiaceae</taxon>
        <taxon>Stappia</taxon>
    </lineage>
</organism>
<dbReference type="PANTHER" id="PTHR11895:SF176">
    <property type="entry name" value="AMIDASE AMID-RELATED"/>
    <property type="match status" value="1"/>
</dbReference>
<proteinExistence type="predicted"/>
<gene>
    <name evidence="2" type="ORF">H1W37_12470</name>
</gene>
<dbReference type="Pfam" id="PF01425">
    <property type="entry name" value="Amidase"/>
    <property type="match status" value="1"/>
</dbReference>
<name>A0A838Y086_9HYPH</name>
<dbReference type="Gene3D" id="3.90.1300.10">
    <property type="entry name" value="Amidase signature (AS) domain"/>
    <property type="match status" value="1"/>
</dbReference>
<dbReference type="SUPFAM" id="SSF75304">
    <property type="entry name" value="Amidase signature (AS) enzymes"/>
    <property type="match status" value="1"/>
</dbReference>
<evidence type="ECO:0000259" key="1">
    <source>
        <dbReference type="Pfam" id="PF01425"/>
    </source>
</evidence>
<keyword evidence="2" id="KW-0808">Transferase</keyword>
<dbReference type="RefSeq" id="WP_181760675.1">
    <property type="nucleotide sequence ID" value="NZ_BMCR01000010.1"/>
</dbReference>
<dbReference type="EMBL" id="JACEON010000011">
    <property type="protein sequence ID" value="MBA4612473.1"/>
    <property type="molecule type" value="Genomic_DNA"/>
</dbReference>
<dbReference type="PANTHER" id="PTHR11895">
    <property type="entry name" value="TRANSAMIDASE"/>
    <property type="match status" value="1"/>
</dbReference>
<keyword evidence="3" id="KW-1185">Reference proteome</keyword>
<dbReference type="AlphaFoldDB" id="A0A838Y086"/>
<feature type="domain" description="Amidase" evidence="1">
    <location>
        <begin position="9"/>
        <end position="417"/>
    </location>
</feature>
<evidence type="ECO:0000313" key="3">
    <source>
        <dbReference type="Proteomes" id="UP000559404"/>
    </source>
</evidence>
<dbReference type="InterPro" id="IPR000120">
    <property type="entry name" value="Amidase"/>
</dbReference>
<reference evidence="2 3" key="1">
    <citation type="submission" date="2020-07" db="EMBL/GenBank/DDBJ databases">
        <authorList>
            <person name="Li M."/>
        </authorList>
    </citation>
    <scope>NUCLEOTIDE SEQUENCE [LARGE SCALE GENOMIC DNA]</scope>
    <source>
        <strain evidence="2 3">DSM 23284</strain>
    </source>
</reference>